<organism evidence="3 4">
    <name type="scientific">Lophiotrema nucula</name>
    <dbReference type="NCBI Taxonomy" id="690887"/>
    <lineage>
        <taxon>Eukaryota</taxon>
        <taxon>Fungi</taxon>
        <taxon>Dikarya</taxon>
        <taxon>Ascomycota</taxon>
        <taxon>Pezizomycotina</taxon>
        <taxon>Dothideomycetes</taxon>
        <taxon>Pleosporomycetidae</taxon>
        <taxon>Pleosporales</taxon>
        <taxon>Lophiotremataceae</taxon>
        <taxon>Lophiotrema</taxon>
    </lineage>
</organism>
<accession>A0A6A5ZAL1</accession>
<feature type="compositionally biased region" description="Polar residues" evidence="2">
    <location>
        <begin position="11"/>
        <end position="27"/>
    </location>
</feature>
<evidence type="ECO:0000256" key="1">
    <source>
        <dbReference type="SAM" id="Coils"/>
    </source>
</evidence>
<evidence type="ECO:0000313" key="4">
    <source>
        <dbReference type="Proteomes" id="UP000799770"/>
    </source>
</evidence>
<evidence type="ECO:0000256" key="2">
    <source>
        <dbReference type="SAM" id="MobiDB-lite"/>
    </source>
</evidence>
<dbReference type="OrthoDB" id="3545916at2759"/>
<evidence type="ECO:0000313" key="3">
    <source>
        <dbReference type="EMBL" id="KAF2116256.1"/>
    </source>
</evidence>
<proteinExistence type="predicted"/>
<reference evidence="3" key="1">
    <citation type="journal article" date="2020" name="Stud. Mycol.">
        <title>101 Dothideomycetes genomes: a test case for predicting lifestyles and emergence of pathogens.</title>
        <authorList>
            <person name="Haridas S."/>
            <person name="Albert R."/>
            <person name="Binder M."/>
            <person name="Bloem J."/>
            <person name="Labutti K."/>
            <person name="Salamov A."/>
            <person name="Andreopoulos B."/>
            <person name="Baker S."/>
            <person name="Barry K."/>
            <person name="Bills G."/>
            <person name="Bluhm B."/>
            <person name="Cannon C."/>
            <person name="Castanera R."/>
            <person name="Culley D."/>
            <person name="Daum C."/>
            <person name="Ezra D."/>
            <person name="Gonzalez J."/>
            <person name="Henrissat B."/>
            <person name="Kuo A."/>
            <person name="Liang C."/>
            <person name="Lipzen A."/>
            <person name="Lutzoni F."/>
            <person name="Magnuson J."/>
            <person name="Mondo S."/>
            <person name="Nolan M."/>
            <person name="Ohm R."/>
            <person name="Pangilinan J."/>
            <person name="Park H.-J."/>
            <person name="Ramirez L."/>
            <person name="Alfaro M."/>
            <person name="Sun H."/>
            <person name="Tritt A."/>
            <person name="Yoshinaga Y."/>
            <person name="Zwiers L.-H."/>
            <person name="Turgeon B."/>
            <person name="Goodwin S."/>
            <person name="Spatafora J."/>
            <person name="Crous P."/>
            <person name="Grigoriev I."/>
        </authorList>
    </citation>
    <scope>NUCLEOTIDE SEQUENCE</scope>
    <source>
        <strain evidence="3">CBS 627.86</strain>
    </source>
</reference>
<feature type="compositionally biased region" description="Basic and acidic residues" evidence="2">
    <location>
        <begin position="1"/>
        <end position="10"/>
    </location>
</feature>
<feature type="region of interest" description="Disordered" evidence="2">
    <location>
        <begin position="1"/>
        <end position="27"/>
    </location>
</feature>
<dbReference type="EMBL" id="ML977321">
    <property type="protein sequence ID" value="KAF2116256.1"/>
    <property type="molecule type" value="Genomic_DNA"/>
</dbReference>
<feature type="coiled-coil region" evidence="1">
    <location>
        <begin position="82"/>
        <end position="109"/>
    </location>
</feature>
<dbReference type="Proteomes" id="UP000799770">
    <property type="component" value="Unassembled WGS sequence"/>
</dbReference>
<dbReference type="AlphaFoldDB" id="A0A6A5ZAL1"/>
<gene>
    <name evidence="3" type="ORF">BDV96DRAFT_46722</name>
</gene>
<protein>
    <submittedName>
        <fullName evidence="3">Uncharacterized protein</fullName>
    </submittedName>
</protein>
<name>A0A6A5ZAL1_9PLEO</name>
<keyword evidence="4" id="KW-1185">Reference proteome</keyword>
<sequence>MGPQRSERIENASQEQMNDESSPSSNAFSATVVGIPFVPPMDEVARHNPAFTPINNPHVPGLYGRLPPTPRASQDPDLHQISNNASNEIEELRRSLAFYQQRYSILKDQLLVPYARSKDLSVEERDIENVTRFAGLITKELRALREESRRNKSLGPRLKLPNYRRLLKPDPIGELMATYRALDQEIKKLARKLAEKCKVTLTERDDMRRWIMLHGVPFEYWERPDLVKYLVGATIWSALIDSVFQHPFACFGAHAALIPTACAPVFCYGQTEGWPEPTDQSEQFRILIVTTFLERIDRETIIGGNQPAGMTENPDNALGQSIIYARGQTTGVIKGALNQVFGKKAVKDEMIWPIVNKAFELGLVTIEQPFRLQLTFPHHGTLVEIVNVVPVKESDHGGNILIAVAPGVYQRGNEMGRLFEQQKDLILPQVYAEDAVAASNKRIMVRSPEDRYQV</sequence>
<keyword evidence="1" id="KW-0175">Coiled coil</keyword>